<evidence type="ECO:0000256" key="4">
    <source>
        <dbReference type="ARBA" id="ARBA00022490"/>
    </source>
</evidence>
<feature type="binding site" evidence="10">
    <location>
        <position position="119"/>
    </location>
    <ligand>
        <name>Mn(2+)</name>
        <dbReference type="ChEBI" id="CHEBI:29035"/>
    </ligand>
</feature>
<dbReference type="Proteomes" id="UP000199360">
    <property type="component" value="Unassembled WGS sequence"/>
</dbReference>
<dbReference type="AlphaFoldDB" id="A0A1C5IFY9"/>
<feature type="domain" description="Nudix hydrolase" evidence="13">
    <location>
        <begin position="33"/>
        <end position="169"/>
    </location>
</feature>
<dbReference type="HAMAP" id="MF_00202">
    <property type="entry name" value="Idi"/>
    <property type="match status" value="1"/>
</dbReference>
<dbReference type="GO" id="GO:0009240">
    <property type="term" value="P:isopentenyl diphosphate biosynthetic process"/>
    <property type="evidence" value="ECO:0007669"/>
    <property type="project" value="TreeGrafter"/>
</dbReference>
<evidence type="ECO:0000256" key="8">
    <source>
        <dbReference type="ARBA" id="ARBA00023229"/>
    </source>
</evidence>
<evidence type="ECO:0000256" key="9">
    <source>
        <dbReference type="ARBA" id="ARBA00023235"/>
    </source>
</evidence>
<dbReference type="InterPro" id="IPR056375">
    <property type="entry name" value="Idi_bact"/>
</dbReference>
<feature type="binding site" evidence="10">
    <location>
        <position position="117"/>
    </location>
    <ligand>
        <name>Mn(2+)</name>
        <dbReference type="ChEBI" id="CHEBI:29035"/>
    </ligand>
</feature>
<comment type="similarity">
    <text evidence="2 10">Belongs to the IPP isomerase type 1 family.</text>
</comment>
<dbReference type="PANTHER" id="PTHR10885:SF0">
    <property type="entry name" value="ISOPENTENYL-DIPHOSPHATE DELTA-ISOMERASE"/>
    <property type="match status" value="1"/>
</dbReference>
<evidence type="ECO:0000256" key="10">
    <source>
        <dbReference type="HAMAP-Rule" id="MF_00202"/>
    </source>
</evidence>
<dbReference type="CDD" id="cd02885">
    <property type="entry name" value="NUDIX_IPP_Isomerase"/>
    <property type="match status" value="1"/>
</dbReference>
<evidence type="ECO:0000256" key="12">
    <source>
        <dbReference type="SAM" id="MobiDB-lite"/>
    </source>
</evidence>
<feature type="binding site" evidence="10">
    <location>
        <position position="35"/>
    </location>
    <ligand>
        <name>Mn(2+)</name>
        <dbReference type="ChEBI" id="CHEBI:29035"/>
    </ligand>
</feature>
<feature type="region of interest" description="Disordered" evidence="12">
    <location>
        <begin position="175"/>
        <end position="206"/>
    </location>
</feature>
<keyword evidence="7 10" id="KW-0464">Manganese</keyword>
<dbReference type="EMBL" id="FMDM01000005">
    <property type="protein sequence ID" value="SCG57174.1"/>
    <property type="molecule type" value="Genomic_DNA"/>
</dbReference>
<feature type="binding site" evidence="10">
    <location>
        <position position="90"/>
    </location>
    <ligand>
        <name>Mg(2+)</name>
        <dbReference type="ChEBI" id="CHEBI:18420"/>
    </ligand>
</feature>
<evidence type="ECO:0000313" key="15">
    <source>
        <dbReference type="Proteomes" id="UP000199360"/>
    </source>
</evidence>
<evidence type="ECO:0000256" key="3">
    <source>
        <dbReference type="ARBA" id="ARBA00012057"/>
    </source>
</evidence>
<evidence type="ECO:0000256" key="7">
    <source>
        <dbReference type="ARBA" id="ARBA00023211"/>
    </source>
</evidence>
<feature type="binding site" evidence="10">
    <location>
        <position position="72"/>
    </location>
    <ligand>
        <name>Mn(2+)</name>
        <dbReference type="ChEBI" id="CHEBI:29035"/>
    </ligand>
</feature>
<feature type="active site" evidence="10 11">
    <location>
        <position position="119"/>
    </location>
</feature>
<dbReference type="NCBIfam" id="TIGR02150">
    <property type="entry name" value="IPP_isom_1"/>
    <property type="match status" value="1"/>
</dbReference>
<name>A0A1C5IFY9_9ACTN</name>
<dbReference type="OrthoDB" id="9809458at2"/>
<evidence type="ECO:0000256" key="5">
    <source>
        <dbReference type="ARBA" id="ARBA00022723"/>
    </source>
</evidence>
<protein>
    <recommendedName>
        <fullName evidence="3 10">Isopentenyl-diphosphate Delta-isomerase</fullName>
        <shortName evidence="10">IPP isomerase</shortName>
        <ecNumber evidence="3 10">5.3.3.2</ecNumber>
    </recommendedName>
    <alternativeName>
        <fullName evidence="10">IPP:DMAPP isomerase</fullName>
    </alternativeName>
    <alternativeName>
        <fullName evidence="10">Isopentenyl pyrophosphate isomerase</fullName>
    </alternativeName>
</protein>
<comment type="catalytic activity">
    <reaction evidence="10">
        <text>isopentenyl diphosphate = dimethylallyl diphosphate</text>
        <dbReference type="Rhea" id="RHEA:23284"/>
        <dbReference type="ChEBI" id="CHEBI:57623"/>
        <dbReference type="ChEBI" id="CHEBI:128769"/>
        <dbReference type="EC" id="5.3.3.2"/>
    </reaction>
</comment>
<sequence length="206" mass="22117">MTAREDHLVELVDDGGRVVGETTVATAHQPPGRLHRAFSVLLVDPAGRVLLQQRAAVKTRFPLRWANSCCGHPLPGQSLTEAANRRLAEELGLDPVDLAEVGVYLYYAEDPATGRVEFEYDHVLRADVPADVALRPDPDEVAELRWVDPGAVSADLDADPRAYAPWLGGVVNRLLHPAQPSRSGTPAGPTRSGAPATEAPERSGGR</sequence>
<accession>A0A1C5IFY9</accession>
<keyword evidence="15" id="KW-1185">Reference proteome</keyword>
<evidence type="ECO:0000256" key="1">
    <source>
        <dbReference type="ARBA" id="ARBA00004826"/>
    </source>
</evidence>
<dbReference type="PANTHER" id="PTHR10885">
    <property type="entry name" value="ISOPENTENYL-DIPHOSPHATE DELTA-ISOMERASE"/>
    <property type="match status" value="1"/>
</dbReference>
<evidence type="ECO:0000313" key="14">
    <source>
        <dbReference type="EMBL" id="SCG57174.1"/>
    </source>
</evidence>
<evidence type="ECO:0000259" key="13">
    <source>
        <dbReference type="PROSITE" id="PS51462"/>
    </source>
</evidence>
<comment type="cofactor">
    <cofactor evidence="10">
        <name>Mg(2+)</name>
        <dbReference type="ChEBI" id="CHEBI:18420"/>
    </cofactor>
    <text evidence="10">Binds 1 Mg(2+) ion per subunit. The magnesium ion binds only when substrate is bound.</text>
</comment>
<comment type="cofactor">
    <cofactor evidence="10">
        <name>Mn(2+)</name>
        <dbReference type="ChEBI" id="CHEBI:29035"/>
    </cofactor>
    <text evidence="10">Binds 1 Mn(2+) ion per subunit.</text>
</comment>
<dbReference type="STRING" id="745366.GA0070213_105433"/>
<dbReference type="EC" id="5.3.3.2" evidence="3 10"/>
<comment type="pathway">
    <text evidence="1 10">Isoprenoid biosynthesis; dimethylallyl diphosphate biosynthesis; dimethylallyl diphosphate from isopentenyl diphosphate: step 1/1.</text>
</comment>
<feature type="binding site" evidence="10">
    <location>
        <position position="28"/>
    </location>
    <ligand>
        <name>Mn(2+)</name>
        <dbReference type="ChEBI" id="CHEBI:29035"/>
    </ligand>
</feature>
<dbReference type="GO" id="GO:0050992">
    <property type="term" value="P:dimethylallyl diphosphate biosynthetic process"/>
    <property type="evidence" value="ECO:0007669"/>
    <property type="project" value="UniProtKB-UniRule"/>
</dbReference>
<keyword evidence="5 10" id="KW-0479">Metal-binding</keyword>
<organism evidence="14 15">
    <name type="scientific">Micromonospora humi</name>
    <dbReference type="NCBI Taxonomy" id="745366"/>
    <lineage>
        <taxon>Bacteria</taxon>
        <taxon>Bacillati</taxon>
        <taxon>Actinomycetota</taxon>
        <taxon>Actinomycetes</taxon>
        <taxon>Micromonosporales</taxon>
        <taxon>Micromonosporaceae</taxon>
        <taxon>Micromonospora</taxon>
    </lineage>
</organism>
<dbReference type="UniPathway" id="UPA00059">
    <property type="reaction ID" value="UER00104"/>
</dbReference>
<proteinExistence type="inferred from homology"/>
<keyword evidence="6 10" id="KW-0460">Magnesium</keyword>
<evidence type="ECO:0000256" key="11">
    <source>
        <dbReference type="PIRSR" id="PIRSR018427-1"/>
    </source>
</evidence>
<dbReference type="Pfam" id="PF00293">
    <property type="entry name" value="NUDIX"/>
    <property type="match status" value="1"/>
</dbReference>
<dbReference type="PIRSF" id="PIRSF018427">
    <property type="entry name" value="Isopntndiph_ism"/>
    <property type="match status" value="1"/>
</dbReference>
<dbReference type="PROSITE" id="PS51462">
    <property type="entry name" value="NUDIX"/>
    <property type="match status" value="1"/>
</dbReference>
<dbReference type="InterPro" id="IPR015797">
    <property type="entry name" value="NUDIX_hydrolase-like_dom_sf"/>
</dbReference>
<dbReference type="InterPro" id="IPR000086">
    <property type="entry name" value="NUDIX_hydrolase_dom"/>
</dbReference>
<keyword evidence="8 10" id="KW-0414">Isoprene biosynthesis</keyword>
<gene>
    <name evidence="10" type="primary">idi</name>
    <name evidence="14" type="ORF">GA0070213_105433</name>
</gene>
<keyword evidence="4 10" id="KW-0963">Cytoplasm</keyword>
<evidence type="ECO:0000256" key="6">
    <source>
        <dbReference type="ARBA" id="ARBA00022842"/>
    </source>
</evidence>
<dbReference type="InterPro" id="IPR011876">
    <property type="entry name" value="IsopentenylPP_isomerase_typ1"/>
</dbReference>
<keyword evidence="9 10" id="KW-0413">Isomerase</keyword>
<feature type="active site" evidence="10 11">
    <location>
        <position position="70"/>
    </location>
</feature>
<reference evidence="15" key="1">
    <citation type="submission" date="2016-06" db="EMBL/GenBank/DDBJ databases">
        <authorList>
            <person name="Varghese N."/>
            <person name="Submissions Spin"/>
        </authorList>
    </citation>
    <scope>NUCLEOTIDE SEQUENCE [LARGE SCALE GENOMIC DNA]</scope>
    <source>
        <strain evidence="15">DSM 45647</strain>
    </source>
</reference>
<dbReference type="GO" id="GO:0005737">
    <property type="term" value="C:cytoplasm"/>
    <property type="evidence" value="ECO:0007669"/>
    <property type="project" value="UniProtKB-SubCell"/>
</dbReference>
<dbReference type="SUPFAM" id="SSF55811">
    <property type="entry name" value="Nudix"/>
    <property type="match status" value="1"/>
</dbReference>
<comment type="subcellular location">
    <subcellularLocation>
        <location evidence="10">Cytoplasm</location>
    </subcellularLocation>
</comment>
<dbReference type="GO" id="GO:0004452">
    <property type="term" value="F:isopentenyl-diphosphate delta-isomerase activity"/>
    <property type="evidence" value="ECO:0007669"/>
    <property type="project" value="UniProtKB-UniRule"/>
</dbReference>
<dbReference type="RefSeq" id="WP_091062261.1">
    <property type="nucleotide sequence ID" value="NZ_FMDM01000005.1"/>
</dbReference>
<evidence type="ECO:0000256" key="2">
    <source>
        <dbReference type="ARBA" id="ARBA00007579"/>
    </source>
</evidence>
<comment type="function">
    <text evidence="10">Catalyzes the 1,3-allylic rearrangement of the homoallylic substrate isopentenyl (IPP) to its highly electrophilic allylic isomer, dimethylallyl diphosphate (DMAPP).</text>
</comment>
<dbReference type="Gene3D" id="3.90.79.10">
    <property type="entry name" value="Nucleoside Triphosphate Pyrophosphohydrolase"/>
    <property type="match status" value="1"/>
</dbReference>
<dbReference type="GO" id="GO:0046872">
    <property type="term" value="F:metal ion binding"/>
    <property type="evidence" value="ECO:0007669"/>
    <property type="project" value="UniProtKB-KW"/>
</dbReference>
<dbReference type="NCBIfam" id="NF002995">
    <property type="entry name" value="PRK03759.1"/>
    <property type="match status" value="1"/>
</dbReference>